<feature type="transmembrane region" description="Helical" evidence="4">
    <location>
        <begin position="214"/>
        <end position="231"/>
    </location>
</feature>
<accession>A0A3Q8AJ49</accession>
<keyword evidence="3 4" id="KW-1001">Plastid inner membrane</keyword>
<geneLocation type="chloroplast" evidence="6"/>
<keyword evidence="4" id="KW-0653">Protein transport</keyword>
<evidence type="ECO:0000256" key="5">
    <source>
        <dbReference type="SAM" id="Coils"/>
    </source>
</evidence>
<dbReference type="PANTHER" id="PTHR33163:SF40">
    <property type="entry name" value="PROTEIN TIC 214"/>
    <property type="match status" value="1"/>
</dbReference>
<feature type="transmembrane region" description="Helical" evidence="4">
    <location>
        <begin position="166"/>
        <end position="194"/>
    </location>
</feature>
<sequence length="1775" mass="211769">MFFQPFILDNLVSLCMKIMNSLVVVGLYYGFLTTLSIGPSYLFLLRARAIEEGTEKKVSATTGFIAGQLMMFISIYYAPLHLALGRPYTITVIALPYLLFQLFCKNHKHFLNYGYKYKNPNSIRNLRIPRIFFNNLIFQLLNPLFLPSSVLVRLGTIYMFRWNNKFLFLISSFVGWLIGHIFLMKLIGLILVWIKEKNLIRSKKYIMSELKISMSQTFIVFLFITCLYSLGRAPSAFFIKNKKLSEIKERNAIDKKKTVERTSETSGTKRRKQGQKISDKEYIFTQKEKEKEKEILRFQKPLVTILFDYKRWNRPFRYIKNNQLENVVRNEISQFFFFICQSDRKETLFFTYPPNLSTFLKIMKKKISLLTKEKTACHKLSNYWSFPNEEKKKTLMSNEFLNRAKFLDKEFFTLDIVEKRIRLCNAETKKKYLPKIYDPFLNGPCRGRIKKSFSCSVKSQVKNKVENELKNETSQKNDIWKNKIHVIVRNSNYPEFGPQIDTFYIKPLLTEIRFFLNLINKFSVKLVSSLNFDALYLFREHKSVKRDLEEKKRKIELLFDTIRIDPNNKTIVNKKKCIGIKEISKKVPRWSYKLIDELQQLEGKNQAESYGIRSRKAKRVVIFTNKPEKDDTSNDIRDADNRDKKKELALIRYSQQTDFRRDIIKGSIRAQRRKILSLKLFQINVYSPLFLDKFEKPPFFSLDIFEQMNFFFLFKNWIRKKTEFQISDYTEKRTKKSEKQEEDKKKKNAKEEQRRIEIAEAWDNIIFAQTIRGLLLLTQSILRKYIILPSLIITKNIVRVLLFKFPEWSEDFRDWSREIYIKCTYNGVQLSEIEFPQKWLTDGIQIKILFPFRLKPWHRSKQGSPENQKDKNPMKKKKQDFCFLTISGMEVELPFSGYPRNRLSFFDPILKEKKKKKKKVNFFFFIVLRVLNERTKLFINVSKDTVKGIVKSILKSILKSFVFLNAKKKELHNYLFGLKKKYELSESSKDVRINKNNSIIFESPILIKSINLTHSSSLTEKKIKNLNAKTKTIRKKIKKEKKKGILTSKITISSNKTTSNAKRLKLQKNSWQILQRRNAQLKLKLHFFFFMKGVYIDIFLCIISIPRIILELFRESDKKKSIYNNKANAEGADKTSQSILQLIKIINKYSNIRTTNSKNYLSSLSQAYVFLKLSQTQVINVCKYNLRSGFEYHRRVFFLKNEVKDSFFTVNGIFHSKLRHRNPPDFVMNQWINWLKGRSQYDLSENRWFRLVPKKWKNRIRINELHMAKNKDLTKCDSYEKNRSIPYKKQQVNSLTNKIKKQYGYDLLSYKSINYVDKKCAHVYRYRRPFRANKKQTISYNYKTRKQKLFDITGDRDITNYIAEDYIIDMKENIDRKFFDWIEMNVEIQKSFISNLESLLFSKFLIFYNTYMNNPWIIPIQLLLLNFNANKNVSENKNITEKKKIIDTFRLSKKKKSLEFELDTKNQAKEKYADRVEPELSLSNQEKDIEDDSAESDKTKRGIKKTKYKNKIEKAPNLLLRKYLSFQLSWRGSFNQRILNNVKVYCLLIRLINLKKIAIASIQRGELSLDLMLIKNQKDLTLTELRKNRKERLIRKAILIVEPVRLFIKNDQQFIMYQTIGFSLIHKSKRQINKSCPEKDCIDKKTFDKAIPRDQKITENKEKKNYDLLVPENILSPRRRRELRILISFNPGNQKRVYRKTKFSNENKVNKCYRVLVKNKDLDRKKKKLKNLKLFLWPIFRLEDLCCTNRYSFNTNNGSRFSLLRIHMYPRLKIR</sequence>
<evidence type="ECO:0000256" key="1">
    <source>
        <dbReference type="ARBA" id="ARBA00002515"/>
    </source>
</evidence>
<keyword evidence="4" id="KW-1133">Transmembrane helix</keyword>
<feature type="transmembrane region" description="Helical" evidence="4">
    <location>
        <begin position="84"/>
        <end position="104"/>
    </location>
</feature>
<gene>
    <name evidence="6" type="primary">ycf1</name>
    <name evidence="4" type="synonym">TIC214</name>
</gene>
<comment type="subunit">
    <text evidence="4">Part of the Tic complex.</text>
</comment>
<name>A0A3Q8AJ49_LUPAA</name>
<evidence type="ECO:0000313" key="6">
    <source>
        <dbReference type="EMBL" id="AQV09715.1"/>
    </source>
</evidence>
<keyword evidence="5" id="KW-0175">Coiled coil</keyword>
<proteinExistence type="inferred from homology"/>
<evidence type="ECO:0000256" key="4">
    <source>
        <dbReference type="RuleBase" id="RU364085"/>
    </source>
</evidence>
<reference evidence="6" key="1">
    <citation type="submission" date="2016-02" db="EMBL/GenBank/DDBJ databases">
        <title>Comparative analysis of five chloroplast genomes in the legume genus Lupinus.</title>
        <authorList>
            <person name="Keller J."/>
            <person name="Rousseau-Gueutin M."/>
            <person name="Martin G.E."/>
            <person name="Cabello-Hurtado F."/>
            <person name="Morice J."/>
            <person name="Boutte J."/>
            <person name="Coissac E."/>
            <person name="Ainouche M."/>
            <person name="Salmon A."/>
            <person name="Ainouche A."/>
        </authorList>
    </citation>
    <scope>NUCLEOTIDE SEQUENCE</scope>
</reference>
<dbReference type="InterPro" id="IPR008896">
    <property type="entry name" value="TIC214"/>
</dbReference>
<keyword evidence="4" id="KW-0472">Membrane</keyword>
<comment type="function">
    <text evidence="1 4">Involved in protein precursor import into chloroplasts. May be part of an intermediate translocation complex acting as a protein-conducting channel at the inner envelope.</text>
</comment>
<feature type="transmembrane region" description="Helical" evidence="4">
    <location>
        <begin position="136"/>
        <end position="160"/>
    </location>
</feature>
<dbReference type="PANTHER" id="PTHR33163">
    <property type="entry name" value="PROTEIN TIC 214-RELATED"/>
    <property type="match status" value="1"/>
</dbReference>
<feature type="transmembrane region" description="Helical" evidence="4">
    <location>
        <begin position="26"/>
        <end position="46"/>
    </location>
</feature>
<protein>
    <recommendedName>
        <fullName evidence="4">Protein TIC 214</fullName>
    </recommendedName>
    <alternativeName>
        <fullName evidence="4">Translocon at the inner envelope membrane of chloroplasts 214</fullName>
    </alternativeName>
</protein>
<keyword evidence="4" id="KW-0813">Transport</keyword>
<comment type="similarity">
    <text evidence="4">Belongs to the TIC214 family.</text>
</comment>
<dbReference type="EMBL" id="KU726827">
    <property type="protein sequence ID" value="AQV09715.1"/>
    <property type="molecule type" value="Genomic_DNA"/>
</dbReference>
<organism evidence="6">
    <name type="scientific">Lupinus atlanticus</name>
    <name type="common">Lupine</name>
    <dbReference type="NCBI Taxonomy" id="53218"/>
    <lineage>
        <taxon>Eukaryota</taxon>
        <taxon>Viridiplantae</taxon>
        <taxon>Streptophyta</taxon>
        <taxon>Embryophyta</taxon>
        <taxon>Tracheophyta</taxon>
        <taxon>Spermatophyta</taxon>
        <taxon>Magnoliopsida</taxon>
        <taxon>eudicotyledons</taxon>
        <taxon>Gunneridae</taxon>
        <taxon>Pentapetalae</taxon>
        <taxon>rosids</taxon>
        <taxon>fabids</taxon>
        <taxon>Fabales</taxon>
        <taxon>Fabaceae</taxon>
        <taxon>Papilionoideae</taxon>
        <taxon>50 kb inversion clade</taxon>
        <taxon>genistoids sensu lato</taxon>
        <taxon>core genistoids</taxon>
        <taxon>Genisteae</taxon>
        <taxon>Lupinus</taxon>
    </lineage>
</organism>
<evidence type="ECO:0000256" key="2">
    <source>
        <dbReference type="ARBA" id="ARBA00004478"/>
    </source>
</evidence>
<evidence type="ECO:0000256" key="3">
    <source>
        <dbReference type="ARBA" id="ARBA00022780"/>
    </source>
</evidence>
<keyword evidence="4 6" id="KW-0150">Chloroplast</keyword>
<dbReference type="Pfam" id="PF05758">
    <property type="entry name" value="Ycf1"/>
    <property type="match status" value="2"/>
</dbReference>
<dbReference type="GO" id="GO:0009706">
    <property type="term" value="C:chloroplast inner membrane"/>
    <property type="evidence" value="ECO:0007669"/>
    <property type="project" value="UniProtKB-SubCell"/>
</dbReference>
<keyword evidence="4" id="KW-0812">Transmembrane</keyword>
<feature type="coiled-coil region" evidence="5">
    <location>
        <begin position="732"/>
        <end position="759"/>
    </location>
</feature>
<comment type="subcellular location">
    <subcellularLocation>
        <location evidence="2">Plastid</location>
        <location evidence="2">Chloroplast inner membrane</location>
        <topology evidence="2">Multi-pass membrane protein</topology>
    </subcellularLocation>
</comment>
<dbReference type="GO" id="GO:0015031">
    <property type="term" value="P:protein transport"/>
    <property type="evidence" value="ECO:0007669"/>
    <property type="project" value="UniProtKB-KW"/>
</dbReference>
<keyword evidence="4 6" id="KW-0934">Plastid</keyword>
<feature type="transmembrane region" description="Helical" evidence="4">
    <location>
        <begin position="58"/>
        <end position="78"/>
    </location>
</feature>